<sequence length="65" mass="7316">MSVFSRDADGTVRHVYSAHPRMADDLDERGIDLLCPVWHLLDLTPRGRGDWNAALDYPPRPARSG</sequence>
<dbReference type="AlphaFoldDB" id="A0A8J3JSD6"/>
<name>A0A8J3JSD6_9ACTN</name>
<proteinExistence type="predicted"/>
<accession>A0A8J3JSD6</accession>
<evidence type="ECO:0000313" key="2">
    <source>
        <dbReference type="Proteomes" id="UP000601223"/>
    </source>
</evidence>
<dbReference type="Pfam" id="PF05988">
    <property type="entry name" value="DUF899"/>
    <property type="match status" value="1"/>
</dbReference>
<reference evidence="1 2" key="1">
    <citation type="submission" date="2021-01" db="EMBL/GenBank/DDBJ databases">
        <title>Whole genome shotgun sequence of Catellatospora bangladeshensis NBRC 107357.</title>
        <authorList>
            <person name="Komaki H."/>
            <person name="Tamura T."/>
        </authorList>
    </citation>
    <scope>NUCLEOTIDE SEQUENCE [LARGE SCALE GENOMIC DNA]</scope>
    <source>
        <strain evidence="1 2">NBRC 107357</strain>
    </source>
</reference>
<keyword evidence="2" id="KW-1185">Reference proteome</keyword>
<protein>
    <submittedName>
        <fullName evidence="1">Uncharacterized protein</fullName>
    </submittedName>
</protein>
<evidence type="ECO:0000313" key="1">
    <source>
        <dbReference type="EMBL" id="GIF86161.1"/>
    </source>
</evidence>
<comment type="caution">
    <text evidence="1">The sequence shown here is derived from an EMBL/GenBank/DDBJ whole genome shotgun (WGS) entry which is preliminary data.</text>
</comment>
<dbReference type="InterPro" id="IPR010296">
    <property type="entry name" value="DUF899_thioredox"/>
</dbReference>
<organism evidence="1 2">
    <name type="scientific">Catellatospora bangladeshensis</name>
    <dbReference type="NCBI Taxonomy" id="310355"/>
    <lineage>
        <taxon>Bacteria</taxon>
        <taxon>Bacillati</taxon>
        <taxon>Actinomycetota</taxon>
        <taxon>Actinomycetes</taxon>
        <taxon>Micromonosporales</taxon>
        <taxon>Micromonosporaceae</taxon>
        <taxon>Catellatospora</taxon>
    </lineage>
</organism>
<dbReference type="Proteomes" id="UP000601223">
    <property type="component" value="Unassembled WGS sequence"/>
</dbReference>
<gene>
    <name evidence="1" type="ORF">Cba03nite_75100</name>
</gene>
<dbReference type="EMBL" id="BONF01000060">
    <property type="protein sequence ID" value="GIF86161.1"/>
    <property type="molecule type" value="Genomic_DNA"/>
</dbReference>